<feature type="domain" description="GAF" evidence="2">
    <location>
        <begin position="79"/>
        <end position="230"/>
    </location>
</feature>
<dbReference type="InterPro" id="IPR025736">
    <property type="entry name" value="PucR_C-HTH_dom"/>
</dbReference>
<evidence type="ECO:0000256" key="1">
    <source>
        <dbReference type="ARBA" id="ARBA00006754"/>
    </source>
</evidence>
<dbReference type="PANTHER" id="PTHR33744:SF1">
    <property type="entry name" value="DNA-BINDING TRANSCRIPTIONAL ACTIVATOR ADER"/>
    <property type="match status" value="1"/>
</dbReference>
<dbReference type="Gene3D" id="1.10.10.2840">
    <property type="entry name" value="PucR C-terminal helix-turn-helix domain"/>
    <property type="match status" value="1"/>
</dbReference>
<dbReference type="PANTHER" id="PTHR33744">
    <property type="entry name" value="CARBOHYDRATE DIACID REGULATOR"/>
    <property type="match status" value="1"/>
</dbReference>
<sequence length="620" mass="66489">MGPNSFLRLLVDGAPASDYEDALRTALAGAASGEEHDRIVDDHRLALRARDLLEQHQSREAAQRALLECAMELADVPSNVNAMLTSIVTRAQRLLGCDLAYLSLNDPERSETYVRVMVGATSSCWKDIRIPFGAGIGGKVAATATPFATSDYFHDERLAHDPVVDKSARAEGQAAILGVPLVHRGRVIGVLFASNRRLEPFPHESIVQLSSLATLAAIAIHQAKLLEEKETANTTLRARARETERAVTAHDRSMEIVLRGGGVQEVVNATTETLDGTLAIFDEQGTTLAWTPDTPEKLLQAMLSATQGDRDRGVRSAPAGNFWVTTLAAGREDLGSLVWAPSSTASDADRRILERAGVVAALVRLFHNNVANAEARVRGELLDDLLSPTATTYTSLADRAQRLGYEPDTPHIVVVAHIEPALRQRLATNTSDLAVARSGLSTTRDGFAVVVLPAGNTALTAKQVSGSLTMRLGAPVTTGAAGPVDNAAELPTAYTEALACTRALLRLGRIGDSATVDELGYTGLLLGDSASATTFIGRTLGPVIDHDARRGTTLLSTLETYFATGQSLATSAKQLHVHPNTITQRLDRVKRLLGVDWSDPEQALDLQLALRLRRISWDCQ</sequence>
<dbReference type="Pfam" id="PF13185">
    <property type="entry name" value="GAF_2"/>
    <property type="match status" value="1"/>
</dbReference>
<dbReference type="Pfam" id="PF13556">
    <property type="entry name" value="HTH_30"/>
    <property type="match status" value="1"/>
</dbReference>
<gene>
    <name evidence="3" type="ORF">ACFSXZ_36365</name>
</gene>
<dbReference type="Gene3D" id="3.30.450.40">
    <property type="match status" value="1"/>
</dbReference>
<name>A0ABW5G4I7_9PSEU</name>
<dbReference type="InterPro" id="IPR042070">
    <property type="entry name" value="PucR_C-HTH_sf"/>
</dbReference>
<comment type="similarity">
    <text evidence="1">Belongs to the CdaR family.</text>
</comment>
<dbReference type="Proteomes" id="UP001597417">
    <property type="component" value="Unassembled WGS sequence"/>
</dbReference>
<proteinExistence type="inferred from homology"/>
<evidence type="ECO:0000313" key="3">
    <source>
        <dbReference type="EMBL" id="MFD2421819.1"/>
    </source>
</evidence>
<dbReference type="InterPro" id="IPR041522">
    <property type="entry name" value="CdaR_GGDEF"/>
</dbReference>
<comment type="caution">
    <text evidence="3">The sequence shown here is derived from an EMBL/GenBank/DDBJ whole genome shotgun (WGS) entry which is preliminary data.</text>
</comment>
<keyword evidence="4" id="KW-1185">Reference proteome</keyword>
<reference evidence="4" key="1">
    <citation type="journal article" date="2019" name="Int. J. Syst. Evol. Microbiol.">
        <title>The Global Catalogue of Microorganisms (GCM) 10K type strain sequencing project: providing services to taxonomists for standard genome sequencing and annotation.</title>
        <authorList>
            <consortium name="The Broad Institute Genomics Platform"/>
            <consortium name="The Broad Institute Genome Sequencing Center for Infectious Disease"/>
            <person name="Wu L."/>
            <person name="Ma J."/>
        </authorList>
    </citation>
    <scope>NUCLEOTIDE SEQUENCE [LARGE SCALE GENOMIC DNA]</scope>
    <source>
        <strain evidence="4">CGMCC 4.7645</strain>
    </source>
</reference>
<dbReference type="SMART" id="SM00065">
    <property type="entry name" value="GAF"/>
    <property type="match status" value="1"/>
</dbReference>
<dbReference type="EMBL" id="JBHUKR010000023">
    <property type="protein sequence ID" value="MFD2421819.1"/>
    <property type="molecule type" value="Genomic_DNA"/>
</dbReference>
<dbReference type="InterPro" id="IPR029016">
    <property type="entry name" value="GAF-like_dom_sf"/>
</dbReference>
<dbReference type="Pfam" id="PF17853">
    <property type="entry name" value="GGDEF_2"/>
    <property type="match status" value="1"/>
</dbReference>
<dbReference type="RefSeq" id="WP_378270605.1">
    <property type="nucleotide sequence ID" value="NZ_JBHUKR010000023.1"/>
</dbReference>
<dbReference type="InterPro" id="IPR051448">
    <property type="entry name" value="CdaR-like_regulators"/>
</dbReference>
<accession>A0ABW5G4I7</accession>
<protein>
    <submittedName>
        <fullName evidence="3">Helix-turn-helix domain-containing protein</fullName>
    </submittedName>
</protein>
<dbReference type="SUPFAM" id="SSF55781">
    <property type="entry name" value="GAF domain-like"/>
    <property type="match status" value="1"/>
</dbReference>
<evidence type="ECO:0000259" key="2">
    <source>
        <dbReference type="SMART" id="SM00065"/>
    </source>
</evidence>
<dbReference type="InterPro" id="IPR003018">
    <property type="entry name" value="GAF"/>
</dbReference>
<organism evidence="3 4">
    <name type="scientific">Amycolatopsis pigmentata</name>
    <dbReference type="NCBI Taxonomy" id="450801"/>
    <lineage>
        <taxon>Bacteria</taxon>
        <taxon>Bacillati</taxon>
        <taxon>Actinomycetota</taxon>
        <taxon>Actinomycetes</taxon>
        <taxon>Pseudonocardiales</taxon>
        <taxon>Pseudonocardiaceae</taxon>
        <taxon>Amycolatopsis</taxon>
    </lineage>
</organism>
<evidence type="ECO:0000313" key="4">
    <source>
        <dbReference type="Proteomes" id="UP001597417"/>
    </source>
</evidence>